<dbReference type="AlphaFoldDB" id="A0A8J8FFD4"/>
<dbReference type="Proteomes" id="UP000598971">
    <property type="component" value="Unassembled WGS sequence"/>
</dbReference>
<dbReference type="EMBL" id="WHPF01000006">
    <property type="protein sequence ID" value="NNV55808.1"/>
    <property type="molecule type" value="Genomic_DNA"/>
</dbReference>
<dbReference type="Pfam" id="PF13460">
    <property type="entry name" value="NAD_binding_10"/>
    <property type="match status" value="1"/>
</dbReference>
<organism evidence="2 3">
    <name type="scientific">Limnovirga soli</name>
    <dbReference type="NCBI Taxonomy" id="2656915"/>
    <lineage>
        <taxon>Bacteria</taxon>
        <taxon>Pseudomonadati</taxon>
        <taxon>Bacteroidota</taxon>
        <taxon>Chitinophagia</taxon>
        <taxon>Chitinophagales</taxon>
        <taxon>Chitinophagaceae</taxon>
        <taxon>Limnovirga</taxon>
    </lineage>
</organism>
<reference evidence="2" key="1">
    <citation type="submission" date="2019-10" db="EMBL/GenBank/DDBJ databases">
        <title>Draft genome sequence of Panacibacter sp. KCS-6.</title>
        <authorList>
            <person name="Yim K.J."/>
        </authorList>
    </citation>
    <scope>NUCLEOTIDE SEQUENCE</scope>
    <source>
        <strain evidence="2">KCS-6</strain>
    </source>
</reference>
<evidence type="ECO:0000313" key="3">
    <source>
        <dbReference type="Proteomes" id="UP000598971"/>
    </source>
</evidence>
<gene>
    <name evidence="2" type="ORF">GD597_10085</name>
</gene>
<evidence type="ECO:0000259" key="1">
    <source>
        <dbReference type="Pfam" id="PF13460"/>
    </source>
</evidence>
<name>A0A8J8FFD4_9BACT</name>
<evidence type="ECO:0000313" key="2">
    <source>
        <dbReference type="EMBL" id="NNV55808.1"/>
    </source>
</evidence>
<dbReference type="Gene3D" id="3.40.50.720">
    <property type="entry name" value="NAD(P)-binding Rossmann-like Domain"/>
    <property type="match status" value="1"/>
</dbReference>
<feature type="domain" description="NAD(P)-binding" evidence="1">
    <location>
        <begin position="10"/>
        <end position="126"/>
    </location>
</feature>
<sequence length="220" mass="23474">MKAQTAVVIGATGLIGGFVAEQLLQDSHFSIVRLLVRKPISLQHPKLQVCITDFNNLADFATQMGKGDTIFCCVGTTQQKVKGDSAAYRKVDVDIPLNAASIGVAAGFTKFMLVSSVGASTGSGNFYLQLKGEVEEKLQAFAFSVIGIFQPSMLLGPRKESRKGEAIGKLLAKVISPLLLGSLGKYKPIEAKQVAKAMVHAAVTAAPGLRFYQYPDLIKV</sequence>
<dbReference type="RefSeq" id="WP_171607737.1">
    <property type="nucleotide sequence ID" value="NZ_WHPF01000006.1"/>
</dbReference>
<dbReference type="SUPFAM" id="SSF51735">
    <property type="entry name" value="NAD(P)-binding Rossmann-fold domains"/>
    <property type="match status" value="1"/>
</dbReference>
<dbReference type="PANTHER" id="PTHR14097">
    <property type="entry name" value="OXIDOREDUCTASE HTATIP2"/>
    <property type="match status" value="1"/>
</dbReference>
<dbReference type="InterPro" id="IPR016040">
    <property type="entry name" value="NAD(P)-bd_dom"/>
</dbReference>
<protein>
    <submittedName>
        <fullName evidence="2">NAD(P)H-binding protein</fullName>
    </submittedName>
</protein>
<dbReference type="InterPro" id="IPR036291">
    <property type="entry name" value="NAD(P)-bd_dom_sf"/>
</dbReference>
<keyword evidence="3" id="KW-1185">Reference proteome</keyword>
<accession>A0A8J8FFD4</accession>
<proteinExistence type="predicted"/>
<dbReference type="PANTHER" id="PTHR14097:SF7">
    <property type="entry name" value="OXIDOREDUCTASE HTATIP2"/>
    <property type="match status" value="1"/>
</dbReference>
<comment type="caution">
    <text evidence="2">The sequence shown here is derived from an EMBL/GenBank/DDBJ whole genome shotgun (WGS) entry which is preliminary data.</text>
</comment>